<evidence type="ECO:0000313" key="2">
    <source>
        <dbReference type="WBParaSite" id="PS1159_v2.g5752.t1"/>
    </source>
</evidence>
<proteinExistence type="predicted"/>
<evidence type="ECO:0000313" key="1">
    <source>
        <dbReference type="Proteomes" id="UP000887580"/>
    </source>
</evidence>
<dbReference type="Proteomes" id="UP000887580">
    <property type="component" value="Unplaced"/>
</dbReference>
<reference evidence="2" key="1">
    <citation type="submission" date="2022-11" db="UniProtKB">
        <authorList>
            <consortium name="WormBaseParasite"/>
        </authorList>
    </citation>
    <scope>IDENTIFICATION</scope>
</reference>
<protein>
    <submittedName>
        <fullName evidence="2">Uncharacterized protein</fullName>
    </submittedName>
</protein>
<dbReference type="WBParaSite" id="PS1159_v2.g5752.t1">
    <property type="protein sequence ID" value="PS1159_v2.g5752.t1"/>
    <property type="gene ID" value="PS1159_v2.g5752"/>
</dbReference>
<name>A0AC35GJ95_9BILA</name>
<accession>A0AC35GJ95</accession>
<organism evidence="1 2">
    <name type="scientific">Panagrolaimus sp. PS1159</name>
    <dbReference type="NCBI Taxonomy" id="55785"/>
    <lineage>
        <taxon>Eukaryota</taxon>
        <taxon>Metazoa</taxon>
        <taxon>Ecdysozoa</taxon>
        <taxon>Nematoda</taxon>
        <taxon>Chromadorea</taxon>
        <taxon>Rhabditida</taxon>
        <taxon>Tylenchina</taxon>
        <taxon>Panagrolaimomorpha</taxon>
        <taxon>Panagrolaimoidea</taxon>
        <taxon>Panagrolaimidae</taxon>
        <taxon>Panagrolaimus</taxon>
    </lineage>
</organism>
<sequence>MTTKGDGSNQKPFDHFQTDNKDRYTNFNLNFQCQSLIPVQSSSKSYNDKNCDSVVSDIHKEKINSQTCNKSLDLCLNSLKLYDETEGRKPQNSWKTDKLSKNVSNKSHLTLHISAHENSIEAVTLFDDGFKGTKLNANIKQIFNAAATFVIGVIIDD</sequence>